<reference evidence="1" key="1">
    <citation type="submission" date="2020-10" db="EMBL/GenBank/DDBJ databases">
        <authorList>
            <person name="Gilroy R."/>
        </authorList>
    </citation>
    <scope>NUCLEOTIDE SEQUENCE</scope>
    <source>
        <strain evidence="1">CHK154-7741</strain>
    </source>
</reference>
<accession>A0A9D1N024</accession>
<sequence length="137" mass="15387">MSLRDRLKSKKEAKTAAERGEFRISIAKVTHAVNKMKNPADLGNIVKEFAKFLNTLEANDAQITFSGNFDLGQKTLLNCILGNFLDDGSDKRIKNCTAEEDTDTNKPASKLIRKRKSVKERLAEKEALEAEESEKEE</sequence>
<dbReference type="Proteomes" id="UP000886748">
    <property type="component" value="Unassembled WGS sequence"/>
</dbReference>
<protein>
    <submittedName>
        <fullName evidence="1">Uncharacterized protein</fullName>
    </submittedName>
</protein>
<dbReference type="AlphaFoldDB" id="A0A9D1N024"/>
<evidence type="ECO:0000313" key="2">
    <source>
        <dbReference type="Proteomes" id="UP000886748"/>
    </source>
</evidence>
<organism evidence="1 2">
    <name type="scientific">Candidatus Limenecus avicola</name>
    <dbReference type="NCBI Taxonomy" id="2840847"/>
    <lineage>
        <taxon>Bacteria</taxon>
        <taxon>Bacillati</taxon>
        <taxon>Bacillota</taxon>
        <taxon>Clostridia</taxon>
        <taxon>Eubacteriales</taxon>
        <taxon>Clostridiaceae</taxon>
        <taxon>Clostridiaceae incertae sedis</taxon>
        <taxon>Candidatus Limenecus</taxon>
    </lineage>
</organism>
<reference evidence="1" key="2">
    <citation type="journal article" date="2021" name="PeerJ">
        <title>Extensive microbial diversity within the chicken gut microbiome revealed by metagenomics and culture.</title>
        <authorList>
            <person name="Gilroy R."/>
            <person name="Ravi A."/>
            <person name="Getino M."/>
            <person name="Pursley I."/>
            <person name="Horton D.L."/>
            <person name="Alikhan N.F."/>
            <person name="Baker D."/>
            <person name="Gharbi K."/>
            <person name="Hall N."/>
            <person name="Watson M."/>
            <person name="Adriaenssens E.M."/>
            <person name="Foster-Nyarko E."/>
            <person name="Jarju S."/>
            <person name="Secka A."/>
            <person name="Antonio M."/>
            <person name="Oren A."/>
            <person name="Chaudhuri R.R."/>
            <person name="La Ragione R."/>
            <person name="Hildebrand F."/>
            <person name="Pallen M.J."/>
        </authorList>
    </citation>
    <scope>NUCLEOTIDE SEQUENCE</scope>
    <source>
        <strain evidence="1">CHK154-7741</strain>
    </source>
</reference>
<proteinExistence type="predicted"/>
<gene>
    <name evidence="1" type="ORF">IAD26_03470</name>
</gene>
<name>A0A9D1N024_9CLOT</name>
<comment type="caution">
    <text evidence="1">The sequence shown here is derived from an EMBL/GenBank/DDBJ whole genome shotgun (WGS) entry which is preliminary data.</text>
</comment>
<evidence type="ECO:0000313" key="1">
    <source>
        <dbReference type="EMBL" id="HIU92178.1"/>
    </source>
</evidence>
<dbReference type="EMBL" id="DVOD01000025">
    <property type="protein sequence ID" value="HIU92178.1"/>
    <property type="molecule type" value="Genomic_DNA"/>
</dbReference>